<dbReference type="PROSITE" id="PS51755">
    <property type="entry name" value="OMPR_PHOB"/>
    <property type="match status" value="1"/>
</dbReference>
<dbReference type="GO" id="GO:0000160">
    <property type="term" value="P:phosphorelay signal transduction system"/>
    <property type="evidence" value="ECO:0007669"/>
    <property type="project" value="UniProtKB-KW"/>
</dbReference>
<keyword evidence="4 6" id="KW-0238">DNA-binding</keyword>
<dbReference type="InterPro" id="IPR002182">
    <property type="entry name" value="NB-ARC"/>
</dbReference>
<dbReference type="SUPFAM" id="SSF46894">
    <property type="entry name" value="C-terminal effector domain of the bipartite response regulators"/>
    <property type="match status" value="1"/>
</dbReference>
<accession>B5HBY3</accession>
<protein>
    <submittedName>
        <fullName evidence="8">Transcriptional regulator</fullName>
    </submittedName>
</protein>
<dbReference type="InterPro" id="IPR005158">
    <property type="entry name" value="BTAD"/>
</dbReference>
<dbReference type="PRINTS" id="PR00364">
    <property type="entry name" value="DISEASERSIST"/>
</dbReference>
<reference evidence="9" key="1">
    <citation type="submission" date="2008-02" db="EMBL/GenBank/DDBJ databases">
        <authorList>
            <consortium name="The Broad Institute Genome Sequencing Platform"/>
            <person name="Fischbach M."/>
            <person name="Ward D."/>
            <person name="Young S."/>
            <person name="Jaffe D."/>
            <person name="Gnerre S."/>
            <person name="Berlin A."/>
            <person name="Heiman D."/>
            <person name="Hepburn T."/>
            <person name="Sykes S."/>
            <person name="Alvarado L."/>
            <person name="Kodira C.D."/>
            <person name="Straight P."/>
            <person name="Clardy J."/>
            <person name="Hung D."/>
            <person name="Kolter R."/>
            <person name="Mekalanos J."/>
            <person name="Walker S."/>
            <person name="Walsh C.T."/>
            <person name="Lander E."/>
            <person name="Galagan J."/>
            <person name="Nusbaum C."/>
            <person name="Birren B."/>
        </authorList>
    </citation>
    <scope>NUCLEOTIDE SEQUENCE [LARGE SCALE GENOMIC DNA]</scope>
    <source>
        <strain evidence="9">ATCC 25486 / DSM 40338 / CBS 914.69 / JCM 4507 / NBRC 13074 / NRRL 2958 / 5647</strain>
    </source>
</reference>
<dbReference type="AlphaFoldDB" id="B5HBY3"/>
<dbReference type="SMART" id="SM00028">
    <property type="entry name" value="TPR"/>
    <property type="match status" value="6"/>
</dbReference>
<feature type="DNA-binding region" description="OmpR/PhoB-type" evidence="6">
    <location>
        <begin position="27"/>
        <end position="128"/>
    </location>
</feature>
<keyword evidence="9" id="KW-1185">Reference proteome</keyword>
<evidence type="ECO:0000256" key="5">
    <source>
        <dbReference type="ARBA" id="ARBA00023163"/>
    </source>
</evidence>
<dbReference type="SUPFAM" id="SSF52540">
    <property type="entry name" value="P-loop containing nucleoside triphosphate hydrolases"/>
    <property type="match status" value="1"/>
</dbReference>
<feature type="domain" description="OmpR/PhoB-type" evidence="7">
    <location>
        <begin position="27"/>
        <end position="128"/>
    </location>
</feature>
<dbReference type="InterPro" id="IPR016032">
    <property type="entry name" value="Sig_transdc_resp-reg_C-effctor"/>
</dbReference>
<name>B5HBY3_STRE2</name>
<keyword evidence="5" id="KW-0804">Transcription</keyword>
<dbReference type="Gene3D" id="1.25.40.10">
    <property type="entry name" value="Tetratricopeptide repeat domain"/>
    <property type="match status" value="2"/>
</dbReference>
<evidence type="ECO:0000313" key="9">
    <source>
        <dbReference type="Proteomes" id="UP000002805"/>
    </source>
</evidence>
<keyword evidence="2" id="KW-0902">Two-component regulatory system</keyword>
<dbReference type="Pfam" id="PF03704">
    <property type="entry name" value="BTAD"/>
    <property type="match status" value="1"/>
</dbReference>
<dbReference type="InterPro" id="IPR001867">
    <property type="entry name" value="OmpR/PhoB-type_DNA-bd"/>
</dbReference>
<keyword evidence="3" id="KW-0805">Transcription regulation</keyword>
<dbReference type="GO" id="GO:0003677">
    <property type="term" value="F:DNA binding"/>
    <property type="evidence" value="ECO:0007669"/>
    <property type="project" value="UniProtKB-UniRule"/>
</dbReference>
<dbReference type="SMART" id="SM00862">
    <property type="entry name" value="Trans_reg_C"/>
    <property type="match status" value="1"/>
</dbReference>
<dbReference type="Pfam" id="PF00931">
    <property type="entry name" value="NB-ARC"/>
    <property type="match status" value="1"/>
</dbReference>
<dbReference type="Pfam" id="PF13424">
    <property type="entry name" value="TPR_12"/>
    <property type="match status" value="2"/>
</dbReference>
<gene>
    <name evidence="8" type="ORF">SSDG_02666</name>
</gene>
<evidence type="ECO:0000313" key="8">
    <source>
        <dbReference type="EMBL" id="EDY64344.1"/>
    </source>
</evidence>
<dbReference type="InterPro" id="IPR027417">
    <property type="entry name" value="P-loop_NTPase"/>
</dbReference>
<dbReference type="InterPro" id="IPR003593">
    <property type="entry name" value="AAA+_ATPase"/>
</dbReference>
<evidence type="ECO:0000256" key="4">
    <source>
        <dbReference type="ARBA" id="ARBA00023125"/>
    </source>
</evidence>
<dbReference type="GO" id="GO:0043531">
    <property type="term" value="F:ADP binding"/>
    <property type="evidence" value="ECO:0007669"/>
    <property type="project" value="InterPro"/>
</dbReference>
<dbReference type="InterPro" id="IPR019734">
    <property type="entry name" value="TPR_rpt"/>
</dbReference>
<organism evidence="8 9">
    <name type="scientific">Streptomyces pristinaespiralis (strain ATCC 25486 / DSM 40338 / CBS 914.69 / JCM 4507 / KCC S-0507 / NBRC 13074 / NRRL 2958 / 5647)</name>
    <dbReference type="NCBI Taxonomy" id="457429"/>
    <lineage>
        <taxon>Bacteria</taxon>
        <taxon>Bacillati</taxon>
        <taxon>Actinomycetota</taxon>
        <taxon>Actinomycetes</taxon>
        <taxon>Kitasatosporales</taxon>
        <taxon>Streptomycetaceae</taxon>
        <taxon>Streptomyces</taxon>
    </lineage>
</organism>
<dbReference type="PANTHER" id="PTHR35807:SF1">
    <property type="entry name" value="TRANSCRIPTIONAL REGULATOR REDD"/>
    <property type="match status" value="1"/>
</dbReference>
<proteinExistence type="inferred from homology"/>
<dbReference type="PANTHER" id="PTHR35807">
    <property type="entry name" value="TRANSCRIPTIONAL REGULATOR REDD-RELATED"/>
    <property type="match status" value="1"/>
</dbReference>
<dbReference type="InterPro" id="IPR011990">
    <property type="entry name" value="TPR-like_helical_dom_sf"/>
</dbReference>
<dbReference type="Proteomes" id="UP000002805">
    <property type="component" value="Chromosome"/>
</dbReference>
<dbReference type="GO" id="GO:0006355">
    <property type="term" value="P:regulation of DNA-templated transcription"/>
    <property type="evidence" value="ECO:0007669"/>
    <property type="project" value="InterPro"/>
</dbReference>
<evidence type="ECO:0000256" key="6">
    <source>
        <dbReference type="PROSITE-ProRule" id="PRU01091"/>
    </source>
</evidence>
<evidence type="ECO:0000256" key="2">
    <source>
        <dbReference type="ARBA" id="ARBA00023012"/>
    </source>
</evidence>
<dbReference type="SMART" id="SM01043">
    <property type="entry name" value="BTAD"/>
    <property type="match status" value="1"/>
</dbReference>
<comment type="similarity">
    <text evidence="1">Belongs to the AfsR/DnrI/RedD regulatory family.</text>
</comment>
<dbReference type="EMBL" id="CM000950">
    <property type="protein sequence ID" value="EDY64344.1"/>
    <property type="molecule type" value="Genomic_DNA"/>
</dbReference>
<evidence type="ECO:0000256" key="1">
    <source>
        <dbReference type="ARBA" id="ARBA00005820"/>
    </source>
</evidence>
<dbReference type="eggNOG" id="COG3629">
    <property type="taxonomic scope" value="Bacteria"/>
</dbReference>
<evidence type="ECO:0000259" key="7">
    <source>
        <dbReference type="PROSITE" id="PS51755"/>
    </source>
</evidence>
<dbReference type="HOGENOM" id="CLU_004665_2_0_11"/>
<dbReference type="SUPFAM" id="SSF48452">
    <property type="entry name" value="TPR-like"/>
    <property type="match status" value="3"/>
</dbReference>
<evidence type="ECO:0000256" key="3">
    <source>
        <dbReference type="ARBA" id="ARBA00023015"/>
    </source>
</evidence>
<dbReference type="InterPro" id="IPR051677">
    <property type="entry name" value="AfsR-DnrI-RedD_regulator"/>
</dbReference>
<dbReference type="Gene3D" id="1.10.10.10">
    <property type="entry name" value="Winged helix-like DNA-binding domain superfamily/Winged helix DNA-binding domain"/>
    <property type="match status" value="1"/>
</dbReference>
<reference evidence="9" key="2">
    <citation type="submission" date="2009-10" db="EMBL/GenBank/DDBJ databases">
        <title>The genome sequence of Streptomyces pristinaespiralis strain ATCC 25486.</title>
        <authorList>
            <consortium name="The Broad Institute Genome Sequencing Platform"/>
            <consortium name="Broad Institute Microbial Sequencing Center"/>
            <person name="Fischbach M."/>
            <person name="Godfrey P."/>
            <person name="Ward D."/>
            <person name="Young S."/>
            <person name="Zeng Q."/>
            <person name="Koehrsen M."/>
            <person name="Alvarado L."/>
            <person name="Berlin A.M."/>
            <person name="Bochicchio J."/>
            <person name="Borenstein D."/>
            <person name="Chapman S.B."/>
            <person name="Chen Z."/>
            <person name="Engels R."/>
            <person name="Freedman E."/>
            <person name="Gellesch M."/>
            <person name="Goldberg J."/>
            <person name="Griggs A."/>
            <person name="Gujja S."/>
            <person name="Heilman E.R."/>
            <person name="Heiman D.I."/>
            <person name="Hepburn T.A."/>
            <person name="Howarth C."/>
            <person name="Jen D."/>
            <person name="Larson L."/>
            <person name="Lewis B."/>
            <person name="Mehta T."/>
            <person name="Park D."/>
            <person name="Pearson M."/>
            <person name="Richards J."/>
            <person name="Roberts A."/>
            <person name="Saif S."/>
            <person name="Shea T.D."/>
            <person name="Shenoy N."/>
            <person name="Sisk P."/>
            <person name="Stolte C."/>
            <person name="Sykes S.N."/>
            <person name="Thomson T."/>
            <person name="Walk T."/>
            <person name="White J."/>
            <person name="Yandava C."/>
            <person name="Straight P."/>
            <person name="Clardy J."/>
            <person name="Hung D."/>
            <person name="Kolter R."/>
            <person name="Mekalanos J."/>
            <person name="Walker S."/>
            <person name="Walsh C.T."/>
            <person name="Wieland-Brown L.C."/>
            <person name="Haas B."/>
            <person name="Nusbaum C."/>
            <person name="Birren B."/>
        </authorList>
    </citation>
    <scope>NUCLEOTIDE SEQUENCE [LARGE SCALE GENOMIC DNA]</scope>
    <source>
        <strain evidence="9">ATCC 25486 / DSM 40338 / CBS 914.69 / JCM 4507 / NBRC 13074 / NRRL 2958 / 5647</strain>
    </source>
</reference>
<dbReference type="Gene3D" id="3.40.50.300">
    <property type="entry name" value="P-loop containing nucleotide triphosphate hydrolases"/>
    <property type="match status" value="1"/>
</dbReference>
<dbReference type="eggNOG" id="COG3903">
    <property type="taxonomic scope" value="Bacteria"/>
</dbReference>
<sequence length="993" mass="106719">MFDGTSTGTLFGVIRTPVRCAAVADCRGGARMGDPTFGVLGSLQVRVDGVPVRLGGAKPRAVLATLLLQPGGFVSLDLLTEVLWPGGAPRSAVANVRTYVRTLRRALSMAGAATDRLRTKPAGYALDIGPGDLDMLLFEQRLDRARTVRDQGDDAAALRAYEAALGLWRGGVLQDVPASVVWDPAVTRLEGLRSAAVDECLEVRLRLGDHAPVIAGLRSRLHDDPLREDLWRMLVHALHDSGRTAEARAAYAEAERIIAAELGIEPSEPLRAMGEQVNGYAGRRRSPAPAPVCQLPMDVPDFTGRADEVAEHERLLSTAGRQPVVAVLSGPPGSGKTTLAVHVAHRVRAAFPDGQLFVDLGGTSDRPREPADVLGEMLRGLGVIDSAVPGEPVERAALLRSRLAQRRFLIVLDDAVGSAQVRPLLPGTGGSAVLVSSRRRMPGLPAHHSALGVMRRDDARALFGAVVGPDRLHAEAADVDRVLAACGSLPLAVRIAGARLANRPGWSVGTLADFLHDERGRLDQLRTGELEVRASAELSYRHLPGPAARVFRAFGRLADDAVAGWAVAVATGHADEAARALETLLDEHLVEVVGEDRLGQQRYRMHDLLRCYARELAEAEGHETRVRRQLRVVEALIGLARSANAAMPTRFLGVLGEPAPVTGPASGIADRVRALPVEWFESERRILVAAVDSATRLGRVLLAADLAIELAGFFDMRGYYGDWLRTHQLVLDAMPDPSDARAAALLRNLGQLHLYQDRYAEALASFDRSREIFAGLGHGSGEAVAALGAGSVYRVVGDLDAALAAFTDALDGFGEAGDRHGEAVARNAIASVWLERKDPETAAGWLDGALELARDLGDRHREAQVRRRIAVLYELRGEPGVARAELERALGIFDDLADTHCAAYVQQSIGELCLRQGDAGQASALLVGALAVQQQLGDRRAEARVACLLGELHHATGRKQTARRYFHRSLSTWRRLDARDQAALVDAKLKSLR</sequence>
<dbReference type="InterPro" id="IPR036388">
    <property type="entry name" value="WH-like_DNA-bd_sf"/>
</dbReference>
<dbReference type="SMART" id="SM00382">
    <property type="entry name" value="AAA"/>
    <property type="match status" value="1"/>
</dbReference>